<dbReference type="Proteomes" id="UP001549321">
    <property type="component" value="Unassembled WGS sequence"/>
</dbReference>
<evidence type="ECO:0000313" key="2">
    <source>
        <dbReference type="Proteomes" id="UP001549321"/>
    </source>
</evidence>
<dbReference type="RefSeq" id="WP_354550869.1">
    <property type="nucleotide sequence ID" value="NZ_JBEPSM010000001.1"/>
</dbReference>
<organism evidence="1 2">
    <name type="scientific">Kaistia defluvii</name>
    <dbReference type="NCBI Taxonomy" id="410841"/>
    <lineage>
        <taxon>Bacteria</taxon>
        <taxon>Pseudomonadati</taxon>
        <taxon>Pseudomonadota</taxon>
        <taxon>Alphaproteobacteria</taxon>
        <taxon>Hyphomicrobiales</taxon>
        <taxon>Kaistiaceae</taxon>
        <taxon>Kaistia</taxon>
    </lineage>
</organism>
<sequence>MISDREKQAMECLELAAQADDPAVQKSLRQAADALLFNNLTEPSALTPGSSCHRQAEAD</sequence>
<protein>
    <submittedName>
        <fullName evidence="1">Uncharacterized protein</fullName>
    </submittedName>
</protein>
<evidence type="ECO:0000313" key="1">
    <source>
        <dbReference type="EMBL" id="MET4634209.1"/>
    </source>
</evidence>
<gene>
    <name evidence="1" type="ORF">ABIE08_002122</name>
</gene>
<comment type="caution">
    <text evidence="1">The sequence shown here is derived from an EMBL/GenBank/DDBJ whole genome shotgun (WGS) entry which is preliminary data.</text>
</comment>
<proteinExistence type="predicted"/>
<name>A0ABV2QYW3_9HYPH</name>
<keyword evidence="2" id="KW-1185">Reference proteome</keyword>
<dbReference type="EMBL" id="JBEPSM010000001">
    <property type="protein sequence ID" value="MET4634209.1"/>
    <property type="molecule type" value="Genomic_DNA"/>
</dbReference>
<accession>A0ABV2QYW3</accession>
<reference evidence="1 2" key="1">
    <citation type="submission" date="2024-06" db="EMBL/GenBank/DDBJ databases">
        <title>Sorghum-associated microbial communities from plants grown in Nebraska, USA.</title>
        <authorList>
            <person name="Schachtman D."/>
        </authorList>
    </citation>
    <scope>NUCLEOTIDE SEQUENCE [LARGE SCALE GENOMIC DNA]</scope>
    <source>
        <strain evidence="1 2">3207</strain>
    </source>
</reference>